<evidence type="ECO:0000256" key="3">
    <source>
        <dbReference type="ARBA" id="ARBA00022603"/>
    </source>
</evidence>
<dbReference type="GO" id="GO:0003676">
    <property type="term" value="F:nucleic acid binding"/>
    <property type="evidence" value="ECO:0007669"/>
    <property type="project" value="InterPro"/>
</dbReference>
<dbReference type="InterPro" id="IPR002052">
    <property type="entry name" value="DNA_methylase_N6_adenine_CS"/>
</dbReference>
<dbReference type="InterPro" id="IPR029063">
    <property type="entry name" value="SAM-dependent_MTases_sf"/>
</dbReference>
<evidence type="ECO:0000256" key="12">
    <source>
        <dbReference type="ARBA" id="ARBA00075308"/>
    </source>
</evidence>
<feature type="region of interest" description="Disordered" evidence="13">
    <location>
        <begin position="265"/>
        <end position="342"/>
    </location>
</feature>
<dbReference type="Proteomes" id="UP000095281">
    <property type="component" value="Unplaced"/>
</dbReference>
<evidence type="ECO:0000256" key="2">
    <source>
        <dbReference type="ARBA" id="ARBA00022491"/>
    </source>
</evidence>
<dbReference type="PANTHER" id="PTHR13370">
    <property type="entry name" value="RNA METHYLASE-RELATED"/>
    <property type="match status" value="1"/>
</dbReference>
<protein>
    <recommendedName>
        <fullName evidence="11">tRNA (guanine(10)-N(2))-methyltransferase TRMT11</fullName>
    </recommendedName>
    <alternativeName>
        <fullName evidence="12">tRNA methyltransferase 11 homolog</fullName>
    </alternativeName>
</protein>
<dbReference type="InterPro" id="IPR013907">
    <property type="entry name" value="Sds3"/>
</dbReference>
<keyword evidence="4" id="KW-0808">Transferase</keyword>
<dbReference type="GO" id="GO:0032259">
    <property type="term" value="P:methylation"/>
    <property type="evidence" value="ECO:0007669"/>
    <property type="project" value="UniProtKB-KW"/>
</dbReference>
<comment type="subunit">
    <text evidence="10">Part of the heterodimeric TRMT11-TRM112 methyltransferase complex; this complex forms an active tRNA methyltransferase, where TRMT112 acts as an activator of the catalytic subunit TRMT11.</text>
</comment>
<evidence type="ECO:0000313" key="16">
    <source>
        <dbReference type="Proteomes" id="UP000095281"/>
    </source>
</evidence>
<evidence type="ECO:0000256" key="11">
    <source>
        <dbReference type="ARBA" id="ARBA00067484"/>
    </source>
</evidence>
<evidence type="ECO:0000256" key="10">
    <source>
        <dbReference type="ARBA" id="ARBA00065434"/>
    </source>
</evidence>
<evidence type="ECO:0000256" key="6">
    <source>
        <dbReference type="ARBA" id="ARBA00023163"/>
    </source>
</evidence>
<evidence type="ECO:0000256" key="5">
    <source>
        <dbReference type="ARBA" id="ARBA00023015"/>
    </source>
</evidence>
<dbReference type="PANTHER" id="PTHR13370:SF3">
    <property type="entry name" value="TRNA (GUANINE(10)-N2)-METHYLTRANSFERASE HOMOLOG"/>
    <property type="match status" value="1"/>
</dbReference>
<proteinExistence type="predicted"/>
<dbReference type="InterPro" id="IPR059073">
    <property type="entry name" value="TRMT11_N"/>
</dbReference>
<feature type="compositionally biased region" description="Polar residues" evidence="13">
    <location>
        <begin position="153"/>
        <end position="167"/>
    </location>
</feature>
<evidence type="ECO:0000313" key="17">
    <source>
        <dbReference type="WBParaSite" id="MhA1_Contig1689.frz3.fgene1"/>
    </source>
</evidence>
<keyword evidence="16" id="KW-1185">Reference proteome</keyword>
<dbReference type="CDD" id="cd02440">
    <property type="entry name" value="AdoMet_MTases"/>
    <property type="match status" value="1"/>
</dbReference>
<feature type="region of interest" description="Disordered" evidence="13">
    <location>
        <begin position="1086"/>
        <end position="1119"/>
    </location>
</feature>
<feature type="compositionally biased region" description="Basic and acidic residues" evidence="13">
    <location>
        <begin position="225"/>
        <end position="252"/>
    </location>
</feature>
<keyword evidence="3" id="KW-0489">Methyltransferase</keyword>
<dbReference type="GO" id="GO:0043527">
    <property type="term" value="C:tRNA methyltransferase complex"/>
    <property type="evidence" value="ECO:0007669"/>
    <property type="project" value="UniProtKB-ARBA"/>
</dbReference>
<evidence type="ECO:0000259" key="15">
    <source>
        <dbReference type="Pfam" id="PF25904"/>
    </source>
</evidence>
<evidence type="ECO:0000259" key="14">
    <source>
        <dbReference type="Pfam" id="PF01170"/>
    </source>
</evidence>
<evidence type="ECO:0000256" key="1">
    <source>
        <dbReference type="ARBA" id="ARBA00004123"/>
    </source>
</evidence>
<feature type="region of interest" description="Disordered" evidence="13">
    <location>
        <begin position="134"/>
        <end position="252"/>
    </location>
</feature>
<dbReference type="PRINTS" id="PR00507">
    <property type="entry name" value="N12N6MTFRASE"/>
</dbReference>
<reference evidence="17" key="1">
    <citation type="submission" date="2016-11" db="UniProtKB">
        <authorList>
            <consortium name="WormBaseParasite"/>
        </authorList>
    </citation>
    <scope>IDENTIFICATION</scope>
</reference>
<dbReference type="PROSITE" id="PS00092">
    <property type="entry name" value="N6_MTASE"/>
    <property type="match status" value="1"/>
</dbReference>
<dbReference type="GO" id="GO:0005737">
    <property type="term" value="C:cytoplasm"/>
    <property type="evidence" value="ECO:0007669"/>
    <property type="project" value="TreeGrafter"/>
</dbReference>
<dbReference type="WBParaSite" id="MhA1_Contig1689.frz3.fgene1">
    <property type="protein sequence ID" value="MhA1_Contig1689.frz3.fgene1"/>
    <property type="gene ID" value="MhA1_Contig1689.frz3.fgene1"/>
</dbReference>
<dbReference type="Pfam" id="PF25904">
    <property type="entry name" value="Tmrp11_N"/>
    <property type="match status" value="1"/>
</dbReference>
<dbReference type="GO" id="GO:0010468">
    <property type="term" value="P:regulation of gene expression"/>
    <property type="evidence" value="ECO:0007669"/>
    <property type="project" value="UniProtKB-ARBA"/>
</dbReference>
<dbReference type="Pfam" id="PF08598">
    <property type="entry name" value="Sds3"/>
    <property type="match status" value="1"/>
</dbReference>
<dbReference type="InterPro" id="IPR000241">
    <property type="entry name" value="RlmKL-like_Mtase"/>
</dbReference>
<dbReference type="GO" id="GO:0005654">
    <property type="term" value="C:nucleoplasm"/>
    <property type="evidence" value="ECO:0007669"/>
    <property type="project" value="UniProtKB-ARBA"/>
</dbReference>
<comment type="catalytic activity">
    <reaction evidence="8">
        <text>guanosine(10) in tRNA + S-adenosyl-L-methionine = N(2)-methylguanosine(10) in tRNA + S-adenosyl-L-homocysteine + H(+)</text>
        <dbReference type="Rhea" id="RHEA:43128"/>
        <dbReference type="Rhea" id="RHEA-COMP:10355"/>
        <dbReference type="Rhea" id="RHEA-COMP:10357"/>
        <dbReference type="ChEBI" id="CHEBI:15378"/>
        <dbReference type="ChEBI" id="CHEBI:57856"/>
        <dbReference type="ChEBI" id="CHEBI:59789"/>
        <dbReference type="ChEBI" id="CHEBI:74269"/>
        <dbReference type="ChEBI" id="CHEBI:74481"/>
        <dbReference type="EC" id="2.1.1.214"/>
    </reaction>
    <physiologicalReaction direction="left-to-right" evidence="8">
        <dbReference type="Rhea" id="RHEA:43129"/>
    </physiologicalReaction>
</comment>
<dbReference type="AlphaFoldDB" id="A0A1I8B9C6"/>
<keyword evidence="5" id="KW-0805">Transcription regulation</keyword>
<accession>A0A1I8B9C6</accession>
<feature type="compositionally biased region" description="Basic and acidic residues" evidence="13">
    <location>
        <begin position="267"/>
        <end position="319"/>
    </location>
</feature>
<organism evidence="16 17">
    <name type="scientific">Meloidogyne hapla</name>
    <name type="common">Root-knot nematode worm</name>
    <dbReference type="NCBI Taxonomy" id="6305"/>
    <lineage>
        <taxon>Eukaryota</taxon>
        <taxon>Metazoa</taxon>
        <taxon>Ecdysozoa</taxon>
        <taxon>Nematoda</taxon>
        <taxon>Chromadorea</taxon>
        <taxon>Rhabditida</taxon>
        <taxon>Tylenchina</taxon>
        <taxon>Tylenchomorpha</taxon>
        <taxon>Tylenchoidea</taxon>
        <taxon>Meloidogynidae</taxon>
        <taxon>Meloidogyninae</taxon>
        <taxon>Meloidogyne</taxon>
    </lineage>
</organism>
<comment type="function">
    <text evidence="9">Catalytic subunit of the TRMT11-TRM112 methyltransferase complex, that specifically mediates the S-adenosyl-L-methionine-dependent N(2)-methylation of guanosine nucleotide at position 10 (m2G10) in tRNAs. This is one of the major tRNA (guanine-N(2))-methyltransferases.</text>
</comment>
<keyword evidence="6" id="KW-0804">Transcription</keyword>
<feature type="domain" description="tRNA (guanine(10)-N(2))-methyltransferase TRMT11 N-terminal" evidence="15">
    <location>
        <begin position="787"/>
        <end position="879"/>
    </location>
</feature>
<dbReference type="Pfam" id="PF01170">
    <property type="entry name" value="UPF0020"/>
    <property type="match status" value="1"/>
</dbReference>
<feature type="compositionally biased region" description="Basic and acidic residues" evidence="13">
    <location>
        <begin position="1086"/>
        <end position="1104"/>
    </location>
</feature>
<evidence type="ECO:0000256" key="7">
    <source>
        <dbReference type="ARBA" id="ARBA00023242"/>
    </source>
</evidence>
<dbReference type="Gene3D" id="3.40.50.150">
    <property type="entry name" value="Vaccinia Virus protein VP39"/>
    <property type="match status" value="1"/>
</dbReference>
<feature type="compositionally biased region" description="Basic and acidic residues" evidence="13">
    <location>
        <begin position="326"/>
        <end position="337"/>
    </location>
</feature>
<evidence type="ECO:0000256" key="8">
    <source>
        <dbReference type="ARBA" id="ARBA00050985"/>
    </source>
</evidence>
<evidence type="ECO:0000256" key="9">
    <source>
        <dbReference type="ARBA" id="ARBA00056270"/>
    </source>
</evidence>
<comment type="subcellular location">
    <subcellularLocation>
        <location evidence="1">Nucleus</location>
    </subcellularLocation>
</comment>
<feature type="domain" description="Ribosomal RNA large subunit methyltransferase K/L-like methyltransferase" evidence="14">
    <location>
        <begin position="939"/>
        <end position="1064"/>
    </location>
</feature>
<sequence>MAYKRKQLTNEFAEYETDIGSNAFTSNYGHARGLFFLFDFTSNASGLQFHFSVSDLLWEETRTKRSKKKDGYQKVKWMLWLFQEEEISTPSKTRTPSSRVNEKIRPGYAKKNDYMTFGSLDVDIFKKMDMSKKRHGEGSKFPAVQKTQEDNTKTASLWSSQDESPSDQLAEISKKESQKSCKSVTPVSPKEPLPSKVPSSKREDGPSQTGKPRSDSLPEAAKTAKIKDDEEVKIGDKQSRIKHSSAENKREKQRVFKLLEAKINAVLKEEKSKDEKKDKKSIATKDKEQKKETEPSKEVANKDKNQKKEQKSQEDDKQNSDSSSESIRESRDGKSATDKISIMQPIVLDSEIESGMTISMKSEVSESTIEANMNSSENNDKLLFNANKRINGKMLTETETPIKRWKLLDSLATSKSNPWNDEKHLIESGLHSQFRDGISQCRERCDQKLERVEDMRKREIARVETTYKQEVDVLEKEYENRVSEIIETLWVELEEKKRQLDADISSLDISRWDGSFGNSDSNWSAHVSQNSNNWMSAQQITSQGMLAKKQLRRRPNEASNCSVSASVAITAESIVGSSTYSEKKGRKRSPGAPHICPLITSLLSAQAIAEDVEKLCPMAIDRHQSSSSWTSSKSSVVNSASPGTELLTGNNSDNFAEKRLGATDVCILTGSNGTTNADEIHHRRLIHENSRLKKHPRRVVLEFGKLSLDGKTYHRGQNVFIKSSNTGWKAMQALVMQVNELTIQFRSSIPGDTRTVTATKEDLESGREIFMLFGFFRFMATTSCENNFLFVFSQAHSQFRRAEFESVCLLFGIQPVPDFNPKESHYQLLHFDGGEAAVRSILDRSVLLKSAFRILISAPSHEILLEHLSKSNILQFQRYGCSMALTEAPIDLKNATNIFTIFEINTYNNNEINQKPDEVVFTKFVCQTHLKNKFALTSRNYIGNSTMDPELAFVQANLVLTGPGSLVIDPFCGTGGILLSAAYFCSHVLGVEIKWDVAKAKGKSSRVGELFLGNDQSVQANFEQYGLNNGRYLGVILADSSKHKIWRHFEFFDAILADPPYGIRERGQRLGVGQWKRKVEKERKMEEAIDSENDTKEQIRDKNGQEVYQKKQRHKSYPEKQQYQISSVFLDLMDLGIRLLRIGGRYSEKILPRSDCLRLVYNCEQPLQKNTARRLLVYEKIKHSLTKENGELLEKAYVIDNCYSGKSFREKIFKKPGN</sequence>
<dbReference type="SUPFAM" id="SSF53335">
    <property type="entry name" value="S-adenosyl-L-methionine-dependent methyltransferases"/>
    <property type="match status" value="1"/>
</dbReference>
<evidence type="ECO:0000256" key="4">
    <source>
        <dbReference type="ARBA" id="ARBA00022679"/>
    </source>
</evidence>
<keyword evidence="2" id="KW-0678">Repressor</keyword>
<evidence type="ECO:0000256" key="13">
    <source>
        <dbReference type="SAM" id="MobiDB-lite"/>
    </source>
</evidence>
<name>A0A1I8B9C6_MELHA</name>
<keyword evidence="7" id="KW-0539">Nucleus</keyword>
<dbReference type="GO" id="GO:0160102">
    <property type="term" value="F:tRNA (guanine(10)-N2)-methyltransferase activity"/>
    <property type="evidence" value="ECO:0007669"/>
    <property type="project" value="UniProtKB-EC"/>
</dbReference>
<dbReference type="SMART" id="SM01401">
    <property type="entry name" value="Sds3"/>
    <property type="match status" value="1"/>
</dbReference>